<proteinExistence type="predicted"/>
<dbReference type="SUPFAM" id="SSF82199">
    <property type="entry name" value="SET domain"/>
    <property type="match status" value="1"/>
</dbReference>
<dbReference type="Pfam" id="PF00856">
    <property type="entry name" value="SET"/>
    <property type="match status" value="1"/>
</dbReference>
<dbReference type="Proteomes" id="UP000249757">
    <property type="component" value="Unassembled WGS sequence"/>
</dbReference>
<reference evidence="5" key="4">
    <citation type="journal article" date="2022" name="Microb. Genom.">
        <title>A global pangenome for the wheat fungal pathogen Pyrenophora tritici-repentis and prediction of effector protein structural homology.</title>
        <authorList>
            <person name="Moolhuijzen P.M."/>
            <person name="See P.T."/>
            <person name="Shi G."/>
            <person name="Powell H.R."/>
            <person name="Cockram J."/>
            <person name="Jorgensen L.N."/>
            <person name="Benslimane H."/>
            <person name="Strelkov S.E."/>
            <person name="Turner J."/>
            <person name="Liu Z."/>
            <person name="Moffat C.S."/>
        </authorList>
    </citation>
    <scope>NUCLEOTIDE SEQUENCE [LARGE SCALE GENOMIC DNA]</scope>
</reference>
<dbReference type="InterPro" id="IPR011990">
    <property type="entry name" value="TPR-like_helical_dom_sf"/>
</dbReference>
<gene>
    <name evidence="3" type="ORF">Ptr86124_004909</name>
    <name evidence="2" type="ORF">PtrM4_082000</name>
</gene>
<dbReference type="EMBL" id="NRDI02000005">
    <property type="protein sequence ID" value="KAI1516372.1"/>
    <property type="molecule type" value="Genomic_DNA"/>
</dbReference>
<organism evidence="2 4">
    <name type="scientific">Pyrenophora tritici-repentis</name>
    <dbReference type="NCBI Taxonomy" id="45151"/>
    <lineage>
        <taxon>Eukaryota</taxon>
        <taxon>Fungi</taxon>
        <taxon>Dikarya</taxon>
        <taxon>Ascomycota</taxon>
        <taxon>Pezizomycotina</taxon>
        <taxon>Dothideomycetes</taxon>
        <taxon>Pleosporomycetidae</taxon>
        <taxon>Pleosporales</taxon>
        <taxon>Pleosporineae</taxon>
        <taxon>Pleosporaceae</taxon>
        <taxon>Pyrenophora</taxon>
    </lineage>
</organism>
<evidence type="ECO:0000313" key="2">
    <source>
        <dbReference type="EMBL" id="KAF7573295.1"/>
    </source>
</evidence>
<protein>
    <submittedName>
        <fullName evidence="2">Protein containing SET domain protein</fullName>
    </submittedName>
    <submittedName>
        <fullName evidence="3">SET domain containing protein</fullName>
    </submittedName>
</protein>
<evidence type="ECO:0000313" key="5">
    <source>
        <dbReference type="Proteomes" id="UP000249757"/>
    </source>
</evidence>
<dbReference type="AlphaFoldDB" id="A0A2W1G9U1"/>
<dbReference type="InterPro" id="IPR053209">
    <property type="entry name" value="Gramillin-biosynth_MTr"/>
</dbReference>
<comment type="caution">
    <text evidence="2">The sequence shown here is derived from an EMBL/GenBank/DDBJ whole genome shotgun (WGS) entry which is preliminary data.</text>
</comment>
<dbReference type="PANTHER" id="PTHR47643">
    <property type="entry name" value="TPR DOMAIN PROTEIN (AFU_ORTHOLOGUE AFUA_5G12710)"/>
    <property type="match status" value="1"/>
</dbReference>
<name>A0A2W1G9U1_9PLEO</name>
<dbReference type="OMA" id="LKMETHH"/>
<dbReference type="Gene3D" id="2.170.270.10">
    <property type="entry name" value="SET domain"/>
    <property type="match status" value="1"/>
</dbReference>
<dbReference type="InterPro" id="IPR046341">
    <property type="entry name" value="SET_dom_sf"/>
</dbReference>
<reference evidence="3" key="2">
    <citation type="submission" date="2021-05" db="EMBL/GenBank/DDBJ databases">
        <authorList>
            <person name="Moolhuijzen P.M."/>
            <person name="Moffat C.S."/>
        </authorList>
    </citation>
    <scope>NUCLEOTIDE SEQUENCE</scope>
    <source>
        <strain evidence="3">86-124</strain>
    </source>
</reference>
<dbReference type="OrthoDB" id="438641at2759"/>
<reference evidence="2 4" key="1">
    <citation type="journal article" date="2018" name="BMC Genomics">
        <title>Comparative genomics of the wheat fungal pathogen Pyrenophora tritici-repentis reveals chromosomal variations and genome plasticity.</title>
        <authorList>
            <person name="Moolhuijzen P."/>
            <person name="See P.T."/>
            <person name="Hane J.K."/>
            <person name="Shi G."/>
            <person name="Liu Z."/>
            <person name="Oliver R.P."/>
            <person name="Moffat C.S."/>
        </authorList>
    </citation>
    <scope>NUCLEOTIDE SEQUENCE [LARGE SCALE GENOMIC DNA]</scope>
    <source>
        <strain evidence="2">M4</strain>
    </source>
</reference>
<dbReference type="SMART" id="SM00317">
    <property type="entry name" value="SET"/>
    <property type="match status" value="1"/>
</dbReference>
<reference evidence="3" key="3">
    <citation type="journal article" date="2022" name="bioRxiv">
        <title>A global pangenome for the wheat fungal pathogen Pyrenophora tritici-repentis and prediction of effector protein structural homology.</title>
        <authorList>
            <person name="Moolhuijzen P."/>
            <person name="See P.T."/>
            <person name="Shi G."/>
            <person name="Powell H.R."/>
            <person name="Cockram J."/>
            <person name="Jorgensen L.N."/>
            <person name="Benslimane H."/>
            <person name="Strelkov S.E."/>
            <person name="Turner J."/>
            <person name="Liu Z."/>
            <person name="Moffat C.S."/>
        </authorList>
    </citation>
    <scope>NUCLEOTIDE SEQUENCE</scope>
    <source>
        <strain evidence="3">86-124</strain>
    </source>
</reference>
<dbReference type="SUPFAM" id="SSF48452">
    <property type="entry name" value="TPR-like"/>
    <property type="match status" value="1"/>
</dbReference>
<dbReference type="Proteomes" id="UP000245464">
    <property type="component" value="Chromosome 3"/>
</dbReference>
<dbReference type="InterPro" id="IPR001214">
    <property type="entry name" value="SET_dom"/>
</dbReference>
<dbReference type="Gene3D" id="1.25.40.10">
    <property type="entry name" value="Tetratricopeptide repeat domain"/>
    <property type="match status" value="1"/>
</dbReference>
<sequence length="659" mass="73698">MANTQREDNTIYLTEKEAERIKNTVEERIKKCTEQHGNPKVPRDKVAAHQQATGAALMADMGGAPDPDLLQTQGKTASTIPAIGVGRPYAPCKVPVSELEPIKMADLRMETHHRGRKLTVKRESPVVTLVARSWTMVQEEDGSDSERLEISLHKSRYGEDILESTKLFIIKEPYFTLTDQGEPTLRIDHPSDLVICNQDILNLKTFEDTAAAEKAATRFKKEGNDALKKQDLPVALDKYSAGLAIATQSIVSDSNPDLARDIYRNRAYVNLLLGRLDEVQTDARASLTGREDTKSNELDSKAFYRAGMAAYNQSRWHVAKDHFLQQQSLTPDDKDAKSQLKKIEARLREEQTGSYDLFKIRTSLSKARSRIDAGNFILKTEIKQSPGKGRGLYATCDIPAGDIVICEKAFCVVWGHEPDTLTAMTYDVRDSRIRVAPLGLAKALVQKCLNQPSLTDGFMDLFGDYVGDVANVFVNADGPVVDVFRVHDIMSRNGFGPGSQFGEESARNASTGLWIHAAYINHSCLANTAKEFAGDLLIIRATRDIKAGEEIFHPYDASLDYETRQGFLDRTWGFRCFCRLCETEDKDGKEVRDRRMELLGEADAFIDKTPWAGAKRVALRKAQNLLKGLDATYDEARWEGLPRRHTEGIRAWLARASPR</sequence>
<evidence type="ECO:0000259" key="1">
    <source>
        <dbReference type="PROSITE" id="PS50280"/>
    </source>
</evidence>
<dbReference type="EMBL" id="NQIK02000003">
    <property type="protein sequence ID" value="KAF7573295.1"/>
    <property type="molecule type" value="Genomic_DNA"/>
</dbReference>
<keyword evidence="5" id="KW-1185">Reference proteome</keyword>
<feature type="domain" description="SET" evidence="1">
    <location>
        <begin position="378"/>
        <end position="556"/>
    </location>
</feature>
<accession>A0A2W1G9U1</accession>
<dbReference type="PROSITE" id="PS50280">
    <property type="entry name" value="SET"/>
    <property type="match status" value="1"/>
</dbReference>
<evidence type="ECO:0000313" key="3">
    <source>
        <dbReference type="EMBL" id="KAI1516372.1"/>
    </source>
</evidence>
<evidence type="ECO:0000313" key="4">
    <source>
        <dbReference type="Proteomes" id="UP000245464"/>
    </source>
</evidence>
<dbReference type="PANTHER" id="PTHR47643:SF2">
    <property type="entry name" value="TPR DOMAIN PROTEIN (AFU_ORTHOLOGUE AFUA_5G12710)"/>
    <property type="match status" value="1"/>
</dbReference>